<keyword evidence="1" id="KW-1185">Reference proteome</keyword>
<proteinExistence type="predicted"/>
<dbReference type="AlphaFoldDB" id="A0A915L3P8"/>
<sequence>MHTCFGHFLLRVIGFIRTCFGHFLLRVIDFIRRGTMGGAEKLSQKYELKNEKKQTKTLNLSSVEKTTKFSKKCATSRRELSSSFFFDEFLAWLGAGARVGLDVGWSRMR</sequence>
<organism evidence="1 2">
    <name type="scientific">Romanomermis culicivorax</name>
    <name type="common">Nematode worm</name>
    <dbReference type="NCBI Taxonomy" id="13658"/>
    <lineage>
        <taxon>Eukaryota</taxon>
        <taxon>Metazoa</taxon>
        <taxon>Ecdysozoa</taxon>
        <taxon>Nematoda</taxon>
        <taxon>Enoplea</taxon>
        <taxon>Dorylaimia</taxon>
        <taxon>Mermithida</taxon>
        <taxon>Mermithoidea</taxon>
        <taxon>Mermithidae</taxon>
        <taxon>Romanomermis</taxon>
    </lineage>
</organism>
<name>A0A915L3P8_ROMCU</name>
<evidence type="ECO:0000313" key="2">
    <source>
        <dbReference type="WBParaSite" id="nRc.2.0.1.t45122-RA"/>
    </source>
</evidence>
<dbReference type="WBParaSite" id="nRc.2.0.1.t45122-RA">
    <property type="protein sequence ID" value="nRc.2.0.1.t45122-RA"/>
    <property type="gene ID" value="nRc.2.0.1.g45122"/>
</dbReference>
<protein>
    <submittedName>
        <fullName evidence="2">Uncharacterized protein</fullName>
    </submittedName>
</protein>
<reference evidence="2" key="1">
    <citation type="submission" date="2022-11" db="UniProtKB">
        <authorList>
            <consortium name="WormBaseParasite"/>
        </authorList>
    </citation>
    <scope>IDENTIFICATION</scope>
</reference>
<dbReference type="Proteomes" id="UP000887565">
    <property type="component" value="Unplaced"/>
</dbReference>
<evidence type="ECO:0000313" key="1">
    <source>
        <dbReference type="Proteomes" id="UP000887565"/>
    </source>
</evidence>
<accession>A0A915L3P8</accession>